<sequence>MQERNFYFQSQDGRTESHGMRWIPEGEVRAVVQICHGMSEYLARYRNFAAFLADRGVLVVGHDHLGHGGSIEERKDYGFFAEKNGNQILIHDIHRVYQYTRKDFPDIPYILLGHSMGSFLVRQYLCHFGSELDGAVLCGTGYYPYWLTRLGMMIAQGESALWGNHYRSRLLLWMSFGSYNAKFHPNRTNFDWISRDPAVVDAFVRDPECGFPFTVNGYYNLFRGMSKIVRPVDLARMPGKLPVLMIAGGRDPVGDFGRGVRKVENLFRQVGMEQVKCILYPEDRHEILNEPDRREVYEDIWEWMQKNCLRG</sequence>
<name>A0A9D1A9T8_9FIRM</name>
<reference evidence="2" key="1">
    <citation type="submission" date="2020-10" db="EMBL/GenBank/DDBJ databases">
        <authorList>
            <person name="Gilroy R."/>
        </authorList>
    </citation>
    <scope>NUCLEOTIDE SEQUENCE</scope>
    <source>
        <strain evidence="2">ChiSjej4B22-8148</strain>
    </source>
</reference>
<dbReference type="EMBL" id="DVGK01000024">
    <property type="protein sequence ID" value="HIR12596.1"/>
    <property type="molecule type" value="Genomic_DNA"/>
</dbReference>
<dbReference type="Gene3D" id="3.40.50.1820">
    <property type="entry name" value="alpha/beta hydrolase"/>
    <property type="match status" value="1"/>
</dbReference>
<dbReference type="SUPFAM" id="SSF53474">
    <property type="entry name" value="alpha/beta-Hydrolases"/>
    <property type="match status" value="1"/>
</dbReference>
<proteinExistence type="predicted"/>
<evidence type="ECO:0000313" key="3">
    <source>
        <dbReference type="Proteomes" id="UP000886757"/>
    </source>
</evidence>
<dbReference type="PANTHER" id="PTHR11614">
    <property type="entry name" value="PHOSPHOLIPASE-RELATED"/>
    <property type="match status" value="1"/>
</dbReference>
<dbReference type="AlphaFoldDB" id="A0A9D1A9T8"/>
<dbReference type="InterPro" id="IPR022742">
    <property type="entry name" value="Hydrolase_4"/>
</dbReference>
<accession>A0A9D1A9T8</accession>
<dbReference type="Pfam" id="PF12146">
    <property type="entry name" value="Hydrolase_4"/>
    <property type="match status" value="1"/>
</dbReference>
<dbReference type="Proteomes" id="UP000886757">
    <property type="component" value="Unassembled WGS sequence"/>
</dbReference>
<dbReference type="InterPro" id="IPR029058">
    <property type="entry name" value="AB_hydrolase_fold"/>
</dbReference>
<protein>
    <submittedName>
        <fullName evidence="2">Lysophospholipase</fullName>
    </submittedName>
</protein>
<evidence type="ECO:0000259" key="1">
    <source>
        <dbReference type="Pfam" id="PF12146"/>
    </source>
</evidence>
<feature type="domain" description="Serine aminopeptidase S33" evidence="1">
    <location>
        <begin position="27"/>
        <end position="292"/>
    </location>
</feature>
<reference evidence="2" key="2">
    <citation type="journal article" date="2021" name="PeerJ">
        <title>Extensive microbial diversity within the chicken gut microbiome revealed by metagenomics and culture.</title>
        <authorList>
            <person name="Gilroy R."/>
            <person name="Ravi A."/>
            <person name="Getino M."/>
            <person name="Pursley I."/>
            <person name="Horton D.L."/>
            <person name="Alikhan N.F."/>
            <person name="Baker D."/>
            <person name="Gharbi K."/>
            <person name="Hall N."/>
            <person name="Watson M."/>
            <person name="Adriaenssens E.M."/>
            <person name="Foster-Nyarko E."/>
            <person name="Jarju S."/>
            <person name="Secka A."/>
            <person name="Antonio M."/>
            <person name="Oren A."/>
            <person name="Chaudhuri R.R."/>
            <person name="La Ragione R."/>
            <person name="Hildebrand F."/>
            <person name="Pallen M.J."/>
        </authorList>
    </citation>
    <scope>NUCLEOTIDE SEQUENCE</scope>
    <source>
        <strain evidence="2">ChiSjej4B22-8148</strain>
    </source>
</reference>
<gene>
    <name evidence="2" type="ORF">IAB31_01575</name>
</gene>
<comment type="caution">
    <text evidence="2">The sequence shown here is derived from an EMBL/GenBank/DDBJ whole genome shotgun (WGS) entry which is preliminary data.</text>
</comment>
<organism evidence="2 3">
    <name type="scientific">Candidatus Choladousia intestinavium</name>
    <dbReference type="NCBI Taxonomy" id="2840727"/>
    <lineage>
        <taxon>Bacteria</taxon>
        <taxon>Bacillati</taxon>
        <taxon>Bacillota</taxon>
        <taxon>Clostridia</taxon>
        <taxon>Lachnospirales</taxon>
        <taxon>Lachnospiraceae</taxon>
        <taxon>Lachnospiraceae incertae sedis</taxon>
        <taxon>Candidatus Choladousia</taxon>
    </lineage>
</organism>
<dbReference type="InterPro" id="IPR051044">
    <property type="entry name" value="MAG_DAG_Lipase"/>
</dbReference>
<evidence type="ECO:0000313" key="2">
    <source>
        <dbReference type="EMBL" id="HIR12596.1"/>
    </source>
</evidence>